<dbReference type="InterPro" id="IPR014710">
    <property type="entry name" value="RmlC-like_jellyroll"/>
</dbReference>
<proteinExistence type="inferred from homology"/>
<dbReference type="GO" id="GO:0000776">
    <property type="term" value="C:kinetochore"/>
    <property type="evidence" value="ECO:0007669"/>
    <property type="project" value="InterPro"/>
</dbReference>
<dbReference type="InterPro" id="IPR025974">
    <property type="entry name" value="Mif2/CENP-C_cupin"/>
</dbReference>
<feature type="region of interest" description="Disordered" evidence="7">
    <location>
        <begin position="400"/>
        <end position="441"/>
    </location>
</feature>
<feature type="compositionally biased region" description="Basic and acidic residues" evidence="7">
    <location>
        <begin position="252"/>
        <end position="267"/>
    </location>
</feature>
<dbReference type="EMBL" id="GG698493">
    <property type="protein sequence ID" value="EGD96243.1"/>
    <property type="molecule type" value="Genomic_DNA"/>
</dbReference>
<feature type="compositionally biased region" description="Polar residues" evidence="7">
    <location>
        <begin position="594"/>
        <end position="603"/>
    </location>
</feature>
<dbReference type="AlphaFoldDB" id="F2RY10"/>
<feature type="compositionally biased region" description="Basic and acidic residues" evidence="7">
    <location>
        <begin position="9"/>
        <end position="33"/>
    </location>
</feature>
<evidence type="ECO:0000313" key="10">
    <source>
        <dbReference type="EMBL" id="EGD96243.1"/>
    </source>
</evidence>
<dbReference type="InterPro" id="IPR028929">
    <property type="entry name" value="Mif2_N"/>
</dbReference>
<dbReference type="Proteomes" id="UP000009172">
    <property type="component" value="Unassembled WGS sequence"/>
</dbReference>
<evidence type="ECO:0000256" key="1">
    <source>
        <dbReference type="ARBA" id="ARBA00004123"/>
    </source>
</evidence>
<feature type="domain" description="Mif2 N-terminal" evidence="9">
    <location>
        <begin position="24"/>
        <end position="137"/>
    </location>
</feature>
<feature type="compositionally biased region" description="Basic residues" evidence="7">
    <location>
        <begin position="607"/>
        <end position="620"/>
    </location>
</feature>
<dbReference type="PANTHER" id="PTHR16684">
    <property type="entry name" value="CENTROMERE PROTEIN C"/>
    <property type="match status" value="1"/>
</dbReference>
<dbReference type="Gene3D" id="2.60.120.10">
    <property type="entry name" value="Jelly Rolls"/>
    <property type="match status" value="1"/>
</dbReference>
<feature type="compositionally biased region" description="Basic residues" evidence="7">
    <location>
        <begin position="410"/>
        <end position="423"/>
    </location>
</feature>
<feature type="compositionally biased region" description="Basic residues" evidence="7">
    <location>
        <begin position="268"/>
        <end position="280"/>
    </location>
</feature>
<gene>
    <name evidence="10" type="ORF">TESG_03695</name>
</gene>
<accession>F2RY10</accession>
<comment type="function">
    <text evidence="5">Component of the kinetochore, a multiprotein complex that assembles on centromeric DNA and attaches chromosomes to spindle microtubules, mediating chromosome segregation and sister chromatid segregation during meiosis and mitosis. Component of the inner kinetochore constitutive centromere-associated network (CCAN), which serves as a structural platform for outer kinetochore assembly.</text>
</comment>
<dbReference type="OrthoDB" id="1939643at2759"/>
<dbReference type="Pfam" id="PF11699">
    <property type="entry name" value="CENP-C_C"/>
    <property type="match status" value="1"/>
</dbReference>
<reference evidence="11" key="1">
    <citation type="journal article" date="2012" name="MBio">
        <title>Comparative genome analysis of Trichophyton rubrum and related dermatophytes reveals candidate genes involved in infection.</title>
        <authorList>
            <person name="Martinez D.A."/>
            <person name="Oliver B.G."/>
            <person name="Graeser Y."/>
            <person name="Goldberg J.M."/>
            <person name="Li W."/>
            <person name="Martinez-Rossi N.M."/>
            <person name="Monod M."/>
            <person name="Shelest E."/>
            <person name="Barton R.C."/>
            <person name="Birch E."/>
            <person name="Brakhage A.A."/>
            <person name="Chen Z."/>
            <person name="Gurr S.J."/>
            <person name="Heiman D."/>
            <person name="Heitman J."/>
            <person name="Kosti I."/>
            <person name="Rossi A."/>
            <person name="Saif S."/>
            <person name="Samalova M."/>
            <person name="Saunders C.W."/>
            <person name="Shea T."/>
            <person name="Summerbell R.C."/>
            <person name="Xu J."/>
            <person name="Young S."/>
            <person name="Zeng Q."/>
            <person name="Birren B.W."/>
            <person name="Cuomo C.A."/>
            <person name="White T.C."/>
        </authorList>
    </citation>
    <scope>NUCLEOTIDE SEQUENCE [LARGE SCALE GENOMIC DNA]</scope>
    <source>
        <strain evidence="11">CBS 112818</strain>
    </source>
</reference>
<feature type="region of interest" description="Disordered" evidence="7">
    <location>
        <begin position="583"/>
        <end position="620"/>
    </location>
</feature>
<dbReference type="GO" id="GO:0051315">
    <property type="term" value="P:attachment of mitotic spindle microtubules to kinetochore"/>
    <property type="evidence" value="ECO:0007669"/>
    <property type="project" value="TreeGrafter"/>
</dbReference>
<comment type="subcellular location">
    <subcellularLocation>
        <location evidence="1">Nucleus</location>
    </subcellularLocation>
</comment>
<feature type="domain" description="Mif2/CENP-C cupin" evidence="8">
    <location>
        <begin position="486"/>
        <end position="570"/>
    </location>
</feature>
<evidence type="ECO:0000259" key="9">
    <source>
        <dbReference type="Pfam" id="PF15624"/>
    </source>
</evidence>
<evidence type="ECO:0000256" key="4">
    <source>
        <dbReference type="ARBA" id="ARBA00023242"/>
    </source>
</evidence>
<feature type="compositionally biased region" description="Basic and acidic residues" evidence="7">
    <location>
        <begin position="211"/>
        <end position="222"/>
    </location>
</feature>
<feature type="compositionally biased region" description="Acidic residues" evidence="7">
    <location>
        <begin position="223"/>
        <end position="232"/>
    </location>
</feature>
<protein>
    <recommendedName>
        <fullName evidence="6">CENP-C homolog</fullName>
    </recommendedName>
</protein>
<feature type="region of interest" description="Disordered" evidence="7">
    <location>
        <begin position="1"/>
        <end position="318"/>
    </location>
</feature>
<evidence type="ECO:0000256" key="6">
    <source>
        <dbReference type="ARBA" id="ARBA00075033"/>
    </source>
</evidence>
<dbReference type="GO" id="GO:0051382">
    <property type="term" value="P:kinetochore assembly"/>
    <property type="evidence" value="ECO:0007669"/>
    <property type="project" value="InterPro"/>
</dbReference>
<name>F2RY10_TRIT1</name>
<evidence type="ECO:0000313" key="11">
    <source>
        <dbReference type="Proteomes" id="UP000009172"/>
    </source>
</evidence>
<feature type="compositionally biased region" description="Acidic residues" evidence="7">
    <location>
        <begin position="164"/>
        <end position="176"/>
    </location>
</feature>
<dbReference type="HOGENOM" id="CLU_027966_0_0_1"/>
<dbReference type="GO" id="GO:0051455">
    <property type="term" value="P:spindle attachment to meiosis I kinetochore"/>
    <property type="evidence" value="ECO:0007669"/>
    <property type="project" value="TreeGrafter"/>
</dbReference>
<evidence type="ECO:0000256" key="3">
    <source>
        <dbReference type="ARBA" id="ARBA00023125"/>
    </source>
</evidence>
<comment type="similarity">
    <text evidence="2">Belongs to the CENP-C/MIF2 family.</text>
</comment>
<evidence type="ECO:0000256" key="7">
    <source>
        <dbReference type="SAM" id="MobiDB-lite"/>
    </source>
</evidence>
<evidence type="ECO:0000256" key="2">
    <source>
        <dbReference type="ARBA" id="ARBA00010291"/>
    </source>
</evidence>
<keyword evidence="3" id="KW-0238">DNA-binding</keyword>
<feature type="compositionally biased region" description="Acidic residues" evidence="7">
    <location>
        <begin position="427"/>
        <end position="437"/>
    </location>
</feature>
<dbReference type="InterPro" id="IPR028386">
    <property type="entry name" value="CENP-C/Mif2/cnp3"/>
</dbReference>
<feature type="compositionally biased region" description="Polar residues" evidence="7">
    <location>
        <begin position="116"/>
        <end position="129"/>
    </location>
</feature>
<dbReference type="Pfam" id="PF15624">
    <property type="entry name" value="Mif2_N"/>
    <property type="match status" value="1"/>
</dbReference>
<evidence type="ECO:0000256" key="5">
    <source>
        <dbReference type="ARBA" id="ARBA00057947"/>
    </source>
</evidence>
<sequence>MAARRPPVKSREFDHSNVGKAGREGKRDEHGMEELEGMFSSPEKSPVRTNGFANDGLVNSEEMETGGSSSIPDPSDVLSARRGGRNAYIPPPRSRSPMKSLMSGSPRRTPGLRSSPLPQSEFSSPTSTHVAAKRTINLTHPLPQASKSPLKQARTHAGEHVGEEEGAEQEESEAEDGGSGSVAGDAADFSDDANYLIEGEAEDNGFVEGPGDYHEAADHGDVDAESSEAEEEQAGKSPVPVLNTASKGKKRKESEKNLEEKGDDKPKANHSGKGRGRKPKSRQEDHDQEPNIEDENPRPAKKAKKTAKSTNLQMTVDQEKELQNVVENITKNDGPLNKKRSLYILRRETPSDDTVRHTRSGRISVRPLAYWRNEKCVYGTGEAEVGQRFPLSTIKEIIRTEDPAIDQSGRKRGSKKRSKSKKKGGSESDDEPDENAEPWETQEGVFYGPVKIWDPEKQAGTQEEEMMDVAYAPSAIETHEVKNSTFRFAKILNTPFLGSGFVEMPPNAIKKQKNSKRMHMVFFVYYGRIRVDIAGLQFSAGKGCVFQVPRGNNYSFANEYKKPAAIFFTQGCIPLNADGNVDTGVAAPPVPEAPSTQTNTNATEKGGKKRGRPKQGAKGG</sequence>
<dbReference type="SUPFAM" id="SSF51182">
    <property type="entry name" value="RmlC-like cupins"/>
    <property type="match status" value="1"/>
</dbReference>
<keyword evidence="4" id="KW-0539">Nucleus</keyword>
<organism evidence="10 11">
    <name type="scientific">Trichophyton tonsurans (strain CBS 112818)</name>
    <name type="common">Scalp ringworm fungus</name>
    <dbReference type="NCBI Taxonomy" id="647933"/>
    <lineage>
        <taxon>Eukaryota</taxon>
        <taxon>Fungi</taxon>
        <taxon>Dikarya</taxon>
        <taxon>Ascomycota</taxon>
        <taxon>Pezizomycotina</taxon>
        <taxon>Eurotiomycetes</taxon>
        <taxon>Eurotiomycetidae</taxon>
        <taxon>Onygenales</taxon>
        <taxon>Arthrodermataceae</taxon>
        <taxon>Trichophyton</taxon>
    </lineage>
</organism>
<evidence type="ECO:0000259" key="8">
    <source>
        <dbReference type="Pfam" id="PF11699"/>
    </source>
</evidence>
<dbReference type="GO" id="GO:0005634">
    <property type="term" value="C:nucleus"/>
    <property type="evidence" value="ECO:0007669"/>
    <property type="project" value="UniProtKB-SubCell"/>
</dbReference>
<dbReference type="GO" id="GO:0019237">
    <property type="term" value="F:centromeric DNA binding"/>
    <property type="evidence" value="ECO:0007669"/>
    <property type="project" value="InterPro"/>
</dbReference>
<keyword evidence="11" id="KW-1185">Reference proteome</keyword>
<dbReference type="FunFam" id="2.60.120.10:FF:000033">
    <property type="entry name" value="Centromere protein C 1"/>
    <property type="match status" value="1"/>
</dbReference>
<dbReference type="InterPro" id="IPR011051">
    <property type="entry name" value="RmlC_Cupin_sf"/>
</dbReference>
<dbReference type="PANTHER" id="PTHR16684:SF11">
    <property type="entry name" value="CENTROMERE PROTEIN C"/>
    <property type="match status" value="1"/>
</dbReference>